<feature type="domain" description="YTH" evidence="6">
    <location>
        <begin position="766"/>
        <end position="907"/>
    </location>
</feature>
<proteinExistence type="inferred from homology"/>
<feature type="compositionally biased region" description="Basic residues" evidence="5">
    <location>
        <begin position="18"/>
        <end position="31"/>
    </location>
</feature>
<feature type="compositionally biased region" description="Polar residues" evidence="5">
    <location>
        <begin position="457"/>
        <end position="469"/>
    </location>
</feature>
<comment type="caution">
    <text evidence="7">The sequence shown here is derived from an EMBL/GenBank/DDBJ whole genome shotgun (WGS) entry which is preliminary data.</text>
</comment>
<dbReference type="FunFam" id="3.30.1430.10:FF:000001">
    <property type="entry name" value="60S ribosomal protein L3"/>
    <property type="match status" value="1"/>
</dbReference>
<evidence type="ECO:0000313" key="8">
    <source>
        <dbReference type="Proteomes" id="UP000825729"/>
    </source>
</evidence>
<dbReference type="Proteomes" id="UP000825729">
    <property type="component" value="Unassembled WGS sequence"/>
</dbReference>
<dbReference type="PROSITE" id="PS00474">
    <property type="entry name" value="RIBOSOMAL_L3"/>
    <property type="match status" value="1"/>
</dbReference>
<dbReference type="InterPro" id="IPR045077">
    <property type="entry name" value="L3_arc_euk"/>
</dbReference>
<sequence>MSHRKFEHPRHGSLGFLPRKRASRHRGKVKAFPKDDPTKPCKLTAFLGYKAGMTHIVREVEKPGSKLHKKETCEAVTVIETPPMIVVGVVGYVKTPRGLRALNTVWAQHLSEDVKRRFYKNWGKSKKRAFANYSKKFASDEGKKEVEAQLEKIKKYATVVRVLAHTQIRKMKGLKQKKAHLMEIQVNGGTIAQKVDFAYGFFEKQVPVDAVFQKDEMIDIIGVTKGKGYEGVVTRWGVTRLPRKTHRGLRKVACIGAWHPARVSFTVARAGQNGYHHRTEMNKKVYKLGKAGDESHTAITEFDRTEKDITPLGGFPHYGVVKDDYLLIKGCCVGPKKRVVTLRQSLINQTTRLALEEIKLKFIDTSSKFGHGRFQTTQEKQKFYGRSRFRLLRELVLLVRSEEDRRAETPALVFGFASCFSAAEVRGMDSKADSLSKLADNDVASGNDGSRVDSTSERPSSGISASNTKRGAIDQSLATKPGVYYTPSNCYGYYYPGYDAAYPEWEDQGYMYAGDGSDMRYSGIQSSNGSVVYYVPGYNAYTPGTLTGSDGQCVGQQSYFPAPGPDAMSSYCYDLSMPLGGSTNQVAGVGPRSNGAASSHPAPLKSRTSNSITTNIPKDNKVSALPPNSKSWPPISRGFSVTAPHFEPLHKVPQQGSQSAGLPKGYCYPTPFSPYSNQWHGGFYPQNGYPGLMPRGRTWAGNDRYKGRDRYNRNGELDASSELTRGPRAYGVKNGAKTLSDKSPSSTSTLRDQYNQPDFETKYEQAMFFVIKSFSEDDIHKSIKYNVWASTPGGNKKLDTAYNDAEARSVEKETKCPVFLFFSVNGSGQFVGLAEMIGKVDFKKTMDFWQQDKWTGFFPLKWHIIKDVSNIQLRHIVLENNDNKPVTNSRDTQEIKFTQGLEMLNIFKSYPAETSLLDDFPFYEDRERAFQAKKNTKHQQPQVELKTDGDNSSHMHLEADVSMRAQKVSPNPKQSLISLTQNLGNLAINTARKDLTVT</sequence>
<dbReference type="GO" id="GO:0003723">
    <property type="term" value="F:RNA binding"/>
    <property type="evidence" value="ECO:0007669"/>
    <property type="project" value="InterPro"/>
</dbReference>
<dbReference type="Gene3D" id="3.30.1430.10">
    <property type="match status" value="1"/>
</dbReference>
<dbReference type="Gene3D" id="2.40.30.10">
    <property type="entry name" value="Translation factors"/>
    <property type="match status" value="1"/>
</dbReference>
<dbReference type="FunFam" id="2.40.30.10:FF:000351">
    <property type="entry name" value="Ribosomal protein L3"/>
    <property type="match status" value="1"/>
</dbReference>
<organism evidence="7 8">
    <name type="scientific">Aristolochia fimbriata</name>
    <name type="common">White veined hardy Dutchman's pipe vine</name>
    <dbReference type="NCBI Taxonomy" id="158543"/>
    <lineage>
        <taxon>Eukaryota</taxon>
        <taxon>Viridiplantae</taxon>
        <taxon>Streptophyta</taxon>
        <taxon>Embryophyta</taxon>
        <taxon>Tracheophyta</taxon>
        <taxon>Spermatophyta</taxon>
        <taxon>Magnoliopsida</taxon>
        <taxon>Magnoliidae</taxon>
        <taxon>Piperales</taxon>
        <taxon>Aristolochiaceae</taxon>
        <taxon>Aristolochia</taxon>
    </lineage>
</organism>
<dbReference type="GO" id="GO:0003735">
    <property type="term" value="F:structural constituent of ribosome"/>
    <property type="evidence" value="ECO:0007669"/>
    <property type="project" value="InterPro"/>
</dbReference>
<feature type="region of interest" description="Disordered" evidence="5">
    <location>
        <begin position="439"/>
        <end position="469"/>
    </location>
</feature>
<feature type="region of interest" description="Disordered" evidence="5">
    <location>
        <begin position="584"/>
        <end position="636"/>
    </location>
</feature>
<feature type="compositionally biased region" description="Polar residues" evidence="5">
    <location>
        <begin position="741"/>
        <end position="753"/>
    </location>
</feature>
<evidence type="ECO:0000256" key="5">
    <source>
        <dbReference type="SAM" id="MobiDB-lite"/>
    </source>
</evidence>
<feature type="region of interest" description="Disordered" evidence="5">
    <location>
        <begin position="704"/>
        <end position="753"/>
    </location>
</feature>
<comment type="similarity">
    <text evidence="1 4">Belongs to the universal ribosomal protein uL3 family.</text>
</comment>
<feature type="region of interest" description="Disordered" evidence="5">
    <location>
        <begin position="932"/>
        <end position="953"/>
    </location>
</feature>
<dbReference type="Pfam" id="PF04146">
    <property type="entry name" value="YTH"/>
    <property type="match status" value="1"/>
</dbReference>
<keyword evidence="3 4" id="KW-0687">Ribonucleoprotein</keyword>
<feature type="compositionally biased region" description="Polar residues" evidence="5">
    <location>
        <begin position="606"/>
        <end position="617"/>
    </location>
</feature>
<dbReference type="EMBL" id="JAINDJ010000002">
    <property type="protein sequence ID" value="KAG9456977.1"/>
    <property type="molecule type" value="Genomic_DNA"/>
</dbReference>
<dbReference type="Pfam" id="PF00297">
    <property type="entry name" value="Ribosomal_L3"/>
    <property type="match status" value="1"/>
</dbReference>
<gene>
    <name evidence="7" type="ORF">H6P81_001485</name>
</gene>
<dbReference type="SUPFAM" id="SSF50447">
    <property type="entry name" value="Translation proteins"/>
    <property type="match status" value="1"/>
</dbReference>
<reference evidence="7 8" key="1">
    <citation type="submission" date="2021-07" db="EMBL/GenBank/DDBJ databases">
        <title>The Aristolochia fimbriata genome: insights into angiosperm evolution, floral development and chemical biosynthesis.</title>
        <authorList>
            <person name="Jiao Y."/>
        </authorList>
    </citation>
    <scope>NUCLEOTIDE SEQUENCE [LARGE SCALE GENOMIC DNA]</scope>
    <source>
        <strain evidence="7">IBCAS-2021</strain>
        <tissue evidence="7">Leaf</tissue>
    </source>
</reference>
<evidence type="ECO:0000313" key="7">
    <source>
        <dbReference type="EMBL" id="KAG9456977.1"/>
    </source>
</evidence>
<dbReference type="CDD" id="cd21134">
    <property type="entry name" value="YTH"/>
    <property type="match status" value="1"/>
</dbReference>
<dbReference type="FunFam" id="2.40.30.10:FF:000079">
    <property type="entry name" value="60S ribosomal protein L3"/>
    <property type="match status" value="1"/>
</dbReference>
<dbReference type="FunFam" id="4.10.960.10:FF:000001">
    <property type="entry name" value="60S ribosomal protein L3"/>
    <property type="match status" value="1"/>
</dbReference>
<dbReference type="InterPro" id="IPR019926">
    <property type="entry name" value="Ribosomal_uL3_CS"/>
</dbReference>
<feature type="region of interest" description="Disordered" evidence="5">
    <location>
        <begin position="1"/>
        <end position="35"/>
    </location>
</feature>
<dbReference type="InterPro" id="IPR000597">
    <property type="entry name" value="Ribosomal_uL3"/>
</dbReference>
<evidence type="ECO:0000256" key="3">
    <source>
        <dbReference type="ARBA" id="ARBA00023274"/>
    </source>
</evidence>
<dbReference type="PROSITE" id="PS50882">
    <property type="entry name" value="YTH"/>
    <property type="match status" value="1"/>
</dbReference>
<keyword evidence="2 4" id="KW-0689">Ribosomal protein</keyword>
<dbReference type="GO" id="GO:0022625">
    <property type="term" value="C:cytosolic large ribosomal subunit"/>
    <property type="evidence" value="ECO:0007669"/>
    <property type="project" value="TreeGrafter"/>
</dbReference>
<dbReference type="InterPro" id="IPR009000">
    <property type="entry name" value="Transl_B-barrel_sf"/>
</dbReference>
<dbReference type="AlphaFoldDB" id="A0AAV7FB23"/>
<evidence type="ECO:0000256" key="4">
    <source>
        <dbReference type="RuleBase" id="RU003905"/>
    </source>
</evidence>
<dbReference type="InterPro" id="IPR044892">
    <property type="entry name" value="Ribosomal_L3_dom_3_arc_sf"/>
</dbReference>
<dbReference type="FunFam" id="4.10.960.10:FF:000002">
    <property type="entry name" value="60S ribosomal protein L3"/>
    <property type="match status" value="1"/>
</dbReference>
<dbReference type="Gene3D" id="4.10.960.10">
    <property type="entry name" value="Ribosomal protein L3, domain 3"/>
    <property type="match status" value="1"/>
</dbReference>
<feature type="compositionally biased region" description="Basic and acidic residues" evidence="5">
    <location>
        <begin position="704"/>
        <end position="716"/>
    </location>
</feature>
<dbReference type="PANTHER" id="PTHR11363:SF5">
    <property type="entry name" value="LARGE RIBOSOMAL SUBUNIT PROTEIN UL3"/>
    <property type="match status" value="1"/>
</dbReference>
<evidence type="ECO:0000259" key="6">
    <source>
        <dbReference type="PROSITE" id="PS50882"/>
    </source>
</evidence>
<accession>A0AAV7FB23</accession>
<dbReference type="GO" id="GO:0006412">
    <property type="term" value="P:translation"/>
    <property type="evidence" value="ECO:0007669"/>
    <property type="project" value="InterPro"/>
</dbReference>
<evidence type="ECO:0000256" key="2">
    <source>
        <dbReference type="ARBA" id="ARBA00022980"/>
    </source>
</evidence>
<dbReference type="InterPro" id="IPR007275">
    <property type="entry name" value="YTH_domain"/>
</dbReference>
<evidence type="ECO:0000256" key="1">
    <source>
        <dbReference type="ARBA" id="ARBA00006540"/>
    </source>
</evidence>
<dbReference type="Gene3D" id="3.10.590.10">
    <property type="entry name" value="ph1033 like domains"/>
    <property type="match status" value="1"/>
</dbReference>
<dbReference type="PANTHER" id="PTHR11363">
    <property type="entry name" value="60S RIBOSOMAL PROTEIN L3-RELATED"/>
    <property type="match status" value="1"/>
</dbReference>
<name>A0AAV7FB23_ARIFI</name>
<keyword evidence="8" id="KW-1185">Reference proteome</keyword>
<protein>
    <recommendedName>
        <fullName evidence="6">YTH domain-containing protein</fullName>
    </recommendedName>
</protein>